<sequence length="457" mass="53363">MIQWQHYSTLIITMTDPLNPARLTNHPALARIIESGRTNLPTGVTTSGALSAYAQNAAAIIRDNRDREKVEIADLNNRLARYVEKVRFLEAQNRVLENDIGVFRQAAHIHADRIGVYSESEKNSLFILLKENKAKISTAEQSIRKLEPEVITARKNLESSFQLKTQLREDKKSQIKKLSDLEAENAYTKRLTADCEEEKNRLSTEISRIRSEIKRVHALRDKERFKYTTSEQELLKRLNGSITQHEIAIREEINKARRDTTDKNRDYFHKELHAAMKDIRDRFEKDSRTTRKTWEDWYHKKIVEIKKSSEAFSLNQNHAREEILRIRSIVNEFRGKFSDAETLNQQLLKRIDDLHYQDKENLRMFEFALTEKENSVIKMREECTKLSVELDKLVENQINLRNEITHYRKLMENAEHLRTTTTSHVVIETPASGLRTTSYHAYGSAYADANTEMHIAP</sequence>
<keyword evidence="1" id="KW-0403">Intermediate filament</keyword>
<evidence type="ECO:0000256" key="2">
    <source>
        <dbReference type="ARBA" id="ARBA00023054"/>
    </source>
</evidence>
<dbReference type="PROSITE" id="PS51842">
    <property type="entry name" value="IF_ROD_2"/>
    <property type="match status" value="1"/>
</dbReference>
<feature type="domain" description="IF rod" evidence="4">
    <location>
        <begin position="68"/>
        <end position="418"/>
    </location>
</feature>
<dbReference type="EMBL" id="CP090896">
    <property type="protein sequence ID" value="ULT79472.1"/>
    <property type="molecule type" value="Genomic_DNA"/>
</dbReference>
<protein>
    <recommendedName>
        <fullName evidence="4">IF rod domain-containing protein</fullName>
    </recommendedName>
</protein>
<dbReference type="PANTHER" id="PTHR45721">
    <property type="entry name" value="LAMIN DM0-RELATED"/>
    <property type="match status" value="1"/>
</dbReference>
<name>A0AAE8ZNR0_CAEBR</name>
<dbReference type="SMART" id="SM01391">
    <property type="entry name" value="Filament"/>
    <property type="match status" value="1"/>
</dbReference>
<evidence type="ECO:0000259" key="4">
    <source>
        <dbReference type="PROSITE" id="PS51842"/>
    </source>
</evidence>
<reference evidence="5 6" key="1">
    <citation type="submission" date="2022-05" db="EMBL/GenBank/DDBJ databases">
        <title>Chromosome-level reference genomes for two strains of Caenorhabditis briggsae: an improved platform for comparative genomics.</title>
        <authorList>
            <person name="Stevens L."/>
            <person name="Andersen E.C."/>
        </authorList>
    </citation>
    <scope>NUCLEOTIDE SEQUENCE [LARGE SCALE GENOMIC DNA]</scope>
    <source>
        <strain evidence="5">QX1410_ONT</strain>
        <tissue evidence="5">Whole-organism</tissue>
    </source>
</reference>
<evidence type="ECO:0000256" key="3">
    <source>
        <dbReference type="SAM" id="Coils"/>
    </source>
</evidence>
<dbReference type="GO" id="GO:0005882">
    <property type="term" value="C:intermediate filament"/>
    <property type="evidence" value="ECO:0007669"/>
    <property type="project" value="UniProtKB-KW"/>
</dbReference>
<keyword evidence="2 3" id="KW-0175">Coiled coil</keyword>
<evidence type="ECO:0000313" key="5">
    <source>
        <dbReference type="EMBL" id="ULT79472.1"/>
    </source>
</evidence>
<accession>A0AAE8ZNR0</accession>
<dbReference type="AlphaFoldDB" id="A0AAE8ZNR0"/>
<organism evidence="5 6">
    <name type="scientific">Caenorhabditis briggsae</name>
    <dbReference type="NCBI Taxonomy" id="6238"/>
    <lineage>
        <taxon>Eukaryota</taxon>
        <taxon>Metazoa</taxon>
        <taxon>Ecdysozoa</taxon>
        <taxon>Nematoda</taxon>
        <taxon>Chromadorea</taxon>
        <taxon>Rhabditida</taxon>
        <taxon>Rhabditina</taxon>
        <taxon>Rhabditomorpha</taxon>
        <taxon>Rhabditoidea</taxon>
        <taxon>Rhabditidae</taxon>
        <taxon>Peloderinae</taxon>
        <taxon>Caenorhabditis</taxon>
    </lineage>
</organism>
<gene>
    <name evidence="5" type="ORF">L3Y34_010228</name>
</gene>
<dbReference type="Proteomes" id="UP000827892">
    <property type="component" value="Chromosome X"/>
</dbReference>
<feature type="coiled-coil region" evidence="3">
    <location>
        <begin position="58"/>
        <end position="99"/>
    </location>
</feature>
<dbReference type="PANTHER" id="PTHR45721:SF13">
    <property type="entry name" value="INTERMEDIATE FILAMENT PROTEIN IFD-2"/>
    <property type="match status" value="1"/>
</dbReference>
<dbReference type="Pfam" id="PF00038">
    <property type="entry name" value="Filament"/>
    <property type="match status" value="1"/>
</dbReference>
<proteinExistence type="predicted"/>
<evidence type="ECO:0000313" key="6">
    <source>
        <dbReference type="Proteomes" id="UP000827892"/>
    </source>
</evidence>
<dbReference type="Gene3D" id="1.20.5.170">
    <property type="match status" value="1"/>
</dbReference>
<feature type="coiled-coil region" evidence="3">
    <location>
        <begin position="164"/>
        <end position="212"/>
    </location>
</feature>
<evidence type="ECO:0000256" key="1">
    <source>
        <dbReference type="ARBA" id="ARBA00022754"/>
    </source>
</evidence>
<dbReference type="SUPFAM" id="SSF64593">
    <property type="entry name" value="Intermediate filament protein, coiled coil region"/>
    <property type="match status" value="2"/>
</dbReference>
<dbReference type="InterPro" id="IPR039008">
    <property type="entry name" value="IF_rod_dom"/>
</dbReference>